<evidence type="ECO:0000313" key="2">
    <source>
        <dbReference type="EMBL" id="KLU85252.1"/>
    </source>
</evidence>
<gene>
    <name evidence="2" type="ORF">MAPG_04280</name>
</gene>
<proteinExistence type="predicted"/>
<sequence length="120" mass="13390">MATDKSRFHENVYRTNRPSLRLIPRVVCWAWANHVYATELSIEGSQVGATWYYKPSPPGLYKPSGRSKERGSAPSASSGEGRFYSGRTLSVSTRAVLVERASQIPSHRVTHFLSASRVHV</sequence>
<dbReference type="AlphaFoldDB" id="A0A0C4DWA6"/>
<reference evidence="3" key="5">
    <citation type="submission" date="2015-06" db="UniProtKB">
        <authorList>
            <consortium name="EnsemblFungi"/>
        </authorList>
    </citation>
    <scope>IDENTIFICATION</scope>
    <source>
        <strain evidence="3">ATCC 64411</strain>
    </source>
</reference>
<protein>
    <submittedName>
        <fullName evidence="2 3">Uncharacterized protein</fullName>
    </submittedName>
</protein>
<name>A0A0C4DWA6_MAGP6</name>
<dbReference type="EnsemblFungi" id="MAPG_04280T0">
    <property type="protein sequence ID" value="MAPG_04280T0"/>
    <property type="gene ID" value="MAPG_04280"/>
</dbReference>
<accession>A0A0C4DWA6</accession>
<reference evidence="2" key="2">
    <citation type="submission" date="2010-05" db="EMBL/GenBank/DDBJ databases">
        <title>The Genome Sequence of Magnaporthe poae strain ATCC 64411.</title>
        <authorList>
            <consortium name="The Broad Institute Genome Sequencing Platform"/>
            <consortium name="Broad Institute Genome Sequencing Center for Infectious Disease"/>
            <person name="Ma L.-J."/>
            <person name="Dead R."/>
            <person name="Young S."/>
            <person name="Zeng Q."/>
            <person name="Koehrsen M."/>
            <person name="Alvarado L."/>
            <person name="Berlin A."/>
            <person name="Chapman S.B."/>
            <person name="Chen Z."/>
            <person name="Freedman E."/>
            <person name="Gellesch M."/>
            <person name="Goldberg J."/>
            <person name="Griggs A."/>
            <person name="Gujja S."/>
            <person name="Heilman E.R."/>
            <person name="Heiman D."/>
            <person name="Hepburn T."/>
            <person name="Howarth C."/>
            <person name="Jen D."/>
            <person name="Larson L."/>
            <person name="Mehta T."/>
            <person name="Neiman D."/>
            <person name="Pearson M."/>
            <person name="Roberts A."/>
            <person name="Saif S."/>
            <person name="Shea T."/>
            <person name="Shenoy N."/>
            <person name="Sisk P."/>
            <person name="Stolte C."/>
            <person name="Sykes S."/>
            <person name="Walk T."/>
            <person name="White J."/>
            <person name="Yandava C."/>
            <person name="Haas B."/>
            <person name="Nusbaum C."/>
            <person name="Birren B."/>
        </authorList>
    </citation>
    <scope>NUCLEOTIDE SEQUENCE</scope>
    <source>
        <strain evidence="2">ATCC 64411</strain>
    </source>
</reference>
<reference evidence="2" key="3">
    <citation type="submission" date="2011-03" db="EMBL/GenBank/DDBJ databases">
        <title>Annotation of Magnaporthe poae ATCC 64411.</title>
        <authorList>
            <person name="Ma L.-J."/>
            <person name="Dead R."/>
            <person name="Young S.K."/>
            <person name="Zeng Q."/>
            <person name="Gargeya S."/>
            <person name="Fitzgerald M."/>
            <person name="Haas B."/>
            <person name="Abouelleil A."/>
            <person name="Alvarado L."/>
            <person name="Arachchi H.M."/>
            <person name="Berlin A."/>
            <person name="Brown A."/>
            <person name="Chapman S.B."/>
            <person name="Chen Z."/>
            <person name="Dunbar C."/>
            <person name="Freedman E."/>
            <person name="Gearin G."/>
            <person name="Gellesch M."/>
            <person name="Goldberg J."/>
            <person name="Griggs A."/>
            <person name="Gujja S."/>
            <person name="Heiman D."/>
            <person name="Howarth C."/>
            <person name="Larson L."/>
            <person name="Lui A."/>
            <person name="MacDonald P.J.P."/>
            <person name="Mehta T."/>
            <person name="Montmayeur A."/>
            <person name="Murphy C."/>
            <person name="Neiman D."/>
            <person name="Pearson M."/>
            <person name="Priest M."/>
            <person name="Roberts A."/>
            <person name="Saif S."/>
            <person name="Shea T."/>
            <person name="Shenoy N."/>
            <person name="Sisk P."/>
            <person name="Stolte C."/>
            <person name="Sykes S."/>
            <person name="Yandava C."/>
            <person name="Wortman J."/>
            <person name="Nusbaum C."/>
            <person name="Birren B."/>
        </authorList>
    </citation>
    <scope>NUCLEOTIDE SEQUENCE</scope>
    <source>
        <strain evidence="2">ATCC 64411</strain>
    </source>
</reference>
<evidence type="ECO:0000313" key="3">
    <source>
        <dbReference type="EnsemblFungi" id="MAPG_04280T0"/>
    </source>
</evidence>
<organism evidence="3 4">
    <name type="scientific">Magnaporthiopsis poae (strain ATCC 64411 / 73-15)</name>
    <name type="common">Kentucky bluegrass fungus</name>
    <name type="synonym">Magnaporthe poae</name>
    <dbReference type="NCBI Taxonomy" id="644358"/>
    <lineage>
        <taxon>Eukaryota</taxon>
        <taxon>Fungi</taxon>
        <taxon>Dikarya</taxon>
        <taxon>Ascomycota</taxon>
        <taxon>Pezizomycotina</taxon>
        <taxon>Sordariomycetes</taxon>
        <taxon>Sordariomycetidae</taxon>
        <taxon>Magnaporthales</taxon>
        <taxon>Magnaporthaceae</taxon>
        <taxon>Magnaporthiopsis</taxon>
    </lineage>
</organism>
<reference evidence="3" key="4">
    <citation type="journal article" date="2015" name="G3 (Bethesda)">
        <title>Genome sequences of three phytopathogenic species of the Magnaporthaceae family of fungi.</title>
        <authorList>
            <person name="Okagaki L.H."/>
            <person name="Nunes C.C."/>
            <person name="Sailsbery J."/>
            <person name="Clay B."/>
            <person name="Brown D."/>
            <person name="John T."/>
            <person name="Oh Y."/>
            <person name="Young N."/>
            <person name="Fitzgerald M."/>
            <person name="Haas B.J."/>
            <person name="Zeng Q."/>
            <person name="Young S."/>
            <person name="Adiconis X."/>
            <person name="Fan L."/>
            <person name="Levin J.Z."/>
            <person name="Mitchell T.K."/>
            <person name="Okubara P.A."/>
            <person name="Farman M.L."/>
            <person name="Kohn L.M."/>
            <person name="Birren B."/>
            <person name="Ma L.-J."/>
            <person name="Dean R.A."/>
        </authorList>
    </citation>
    <scope>NUCLEOTIDE SEQUENCE</scope>
    <source>
        <strain evidence="3">ATCC 64411 / 73-15</strain>
    </source>
</reference>
<dbReference type="EMBL" id="ADBL01001013">
    <property type="status" value="NOT_ANNOTATED_CDS"/>
    <property type="molecule type" value="Genomic_DNA"/>
</dbReference>
<dbReference type="Proteomes" id="UP000011715">
    <property type="component" value="Unassembled WGS sequence"/>
</dbReference>
<evidence type="ECO:0000313" key="4">
    <source>
        <dbReference type="Proteomes" id="UP000011715"/>
    </source>
</evidence>
<dbReference type="VEuPathDB" id="FungiDB:MAPG_04280"/>
<dbReference type="EMBL" id="GL876968">
    <property type="protein sequence ID" value="KLU85252.1"/>
    <property type="molecule type" value="Genomic_DNA"/>
</dbReference>
<feature type="region of interest" description="Disordered" evidence="1">
    <location>
        <begin position="56"/>
        <end position="84"/>
    </location>
</feature>
<evidence type="ECO:0000256" key="1">
    <source>
        <dbReference type="SAM" id="MobiDB-lite"/>
    </source>
</evidence>
<keyword evidence="4" id="KW-1185">Reference proteome</keyword>
<reference evidence="4" key="1">
    <citation type="submission" date="2010-05" db="EMBL/GenBank/DDBJ databases">
        <title>The genome sequence of Magnaporthe poae strain ATCC 64411.</title>
        <authorList>
            <person name="Ma L.-J."/>
            <person name="Dead R."/>
            <person name="Young S."/>
            <person name="Zeng Q."/>
            <person name="Koehrsen M."/>
            <person name="Alvarado L."/>
            <person name="Berlin A."/>
            <person name="Chapman S.B."/>
            <person name="Chen Z."/>
            <person name="Freedman E."/>
            <person name="Gellesch M."/>
            <person name="Goldberg J."/>
            <person name="Griggs A."/>
            <person name="Gujja S."/>
            <person name="Heilman E.R."/>
            <person name="Heiman D."/>
            <person name="Hepburn T."/>
            <person name="Howarth C."/>
            <person name="Jen D."/>
            <person name="Larson L."/>
            <person name="Mehta T."/>
            <person name="Neiman D."/>
            <person name="Pearson M."/>
            <person name="Roberts A."/>
            <person name="Saif S."/>
            <person name="Shea T."/>
            <person name="Shenoy N."/>
            <person name="Sisk P."/>
            <person name="Stolte C."/>
            <person name="Sykes S."/>
            <person name="Walk T."/>
            <person name="White J."/>
            <person name="Yandava C."/>
            <person name="Haas B."/>
            <person name="Nusbaum C."/>
            <person name="Birren B."/>
        </authorList>
    </citation>
    <scope>NUCLEOTIDE SEQUENCE [LARGE SCALE GENOMIC DNA]</scope>
    <source>
        <strain evidence="4">ATCC 64411 / 73-15</strain>
    </source>
</reference>